<dbReference type="PANTHER" id="PTHR10057">
    <property type="entry name" value="PERIPHERAL-TYPE BENZODIAZEPINE RECEPTOR"/>
    <property type="match status" value="1"/>
</dbReference>
<dbReference type="Proteomes" id="UP000826651">
    <property type="component" value="Unassembled WGS sequence"/>
</dbReference>
<gene>
    <name evidence="8" type="ORF">KCQ71_01280</name>
</gene>
<sequence>MRLRTLLGTSMATATTAVAGSVATDPDGDWFRSLDLPDFYPPTATFPIVWTALYADLAGAGAVAIDACTDPAERAALRRSLVVNLVLNGTWSWLFWRTRRPWLATVECLVLAGHSALLVRRIRRVHRGAAGALVPYPLWCAFATVLNATIAGRNPRD</sequence>
<evidence type="ECO:0000256" key="6">
    <source>
        <dbReference type="SAM" id="Phobius"/>
    </source>
</evidence>
<dbReference type="CDD" id="cd15904">
    <property type="entry name" value="TSPO_MBR"/>
    <property type="match status" value="1"/>
</dbReference>
<protein>
    <submittedName>
        <fullName evidence="8">Tryptophan-rich sensory protein</fullName>
    </submittedName>
</protein>
<dbReference type="RefSeq" id="WP_223402006.1">
    <property type="nucleotide sequence ID" value="NZ_JAGSHT010000002.1"/>
</dbReference>
<feature type="chain" id="PRO_5047409501" evidence="7">
    <location>
        <begin position="20"/>
        <end position="157"/>
    </location>
</feature>
<keyword evidence="3 6" id="KW-0812">Transmembrane</keyword>
<keyword evidence="7" id="KW-0732">Signal</keyword>
<feature type="signal peptide" evidence="7">
    <location>
        <begin position="1"/>
        <end position="19"/>
    </location>
</feature>
<dbReference type="InterPro" id="IPR038330">
    <property type="entry name" value="TspO/MBR-related_sf"/>
</dbReference>
<evidence type="ECO:0000256" key="7">
    <source>
        <dbReference type="SAM" id="SignalP"/>
    </source>
</evidence>
<organism evidence="8 9">
    <name type="scientific">Occultella gossypii</name>
    <dbReference type="NCBI Taxonomy" id="2800820"/>
    <lineage>
        <taxon>Bacteria</taxon>
        <taxon>Bacillati</taxon>
        <taxon>Actinomycetota</taxon>
        <taxon>Actinomycetes</taxon>
        <taxon>Micrococcales</taxon>
        <taxon>Ruaniaceae</taxon>
        <taxon>Occultella</taxon>
    </lineage>
</organism>
<dbReference type="PIRSF" id="PIRSF005859">
    <property type="entry name" value="PBR"/>
    <property type="match status" value="1"/>
</dbReference>
<evidence type="ECO:0000256" key="5">
    <source>
        <dbReference type="ARBA" id="ARBA00023136"/>
    </source>
</evidence>
<name>A0ABS7S577_9MICO</name>
<dbReference type="InterPro" id="IPR004307">
    <property type="entry name" value="TspO_MBR"/>
</dbReference>
<evidence type="ECO:0000313" key="8">
    <source>
        <dbReference type="EMBL" id="MBZ2194769.1"/>
    </source>
</evidence>
<comment type="caution">
    <text evidence="8">The sequence shown here is derived from an EMBL/GenBank/DDBJ whole genome shotgun (WGS) entry which is preliminary data.</text>
</comment>
<feature type="transmembrane region" description="Helical" evidence="6">
    <location>
        <begin position="44"/>
        <end position="65"/>
    </location>
</feature>
<comment type="similarity">
    <text evidence="2">Belongs to the TspO/BZRP family.</text>
</comment>
<accession>A0ABS7S577</accession>
<reference evidence="8 9" key="1">
    <citation type="submission" date="2021-04" db="EMBL/GenBank/DDBJ databases">
        <title>Ruania sp. nov., isolated from sandy soil of mangrove forest.</title>
        <authorList>
            <person name="Ge X."/>
            <person name="Huang R."/>
            <person name="Liu W."/>
        </authorList>
    </citation>
    <scope>NUCLEOTIDE SEQUENCE [LARGE SCALE GENOMIC DNA]</scope>
    <source>
        <strain evidence="8 9">N2-46</strain>
    </source>
</reference>
<keyword evidence="5 6" id="KW-0472">Membrane</keyword>
<evidence type="ECO:0000256" key="1">
    <source>
        <dbReference type="ARBA" id="ARBA00004141"/>
    </source>
</evidence>
<keyword evidence="4 6" id="KW-1133">Transmembrane helix</keyword>
<dbReference type="Pfam" id="PF03073">
    <property type="entry name" value="TspO_MBR"/>
    <property type="match status" value="1"/>
</dbReference>
<keyword evidence="9" id="KW-1185">Reference proteome</keyword>
<dbReference type="EMBL" id="JAGSHT010000002">
    <property type="protein sequence ID" value="MBZ2194769.1"/>
    <property type="molecule type" value="Genomic_DNA"/>
</dbReference>
<dbReference type="Gene3D" id="1.20.1260.100">
    <property type="entry name" value="TspO/MBR protein"/>
    <property type="match status" value="1"/>
</dbReference>
<comment type="subcellular location">
    <subcellularLocation>
        <location evidence="1">Membrane</location>
        <topology evidence="1">Multi-pass membrane protein</topology>
    </subcellularLocation>
</comment>
<dbReference type="PANTHER" id="PTHR10057:SF0">
    <property type="entry name" value="TRANSLOCATOR PROTEIN"/>
    <property type="match status" value="1"/>
</dbReference>
<proteinExistence type="inferred from homology"/>
<evidence type="ECO:0000256" key="3">
    <source>
        <dbReference type="ARBA" id="ARBA00022692"/>
    </source>
</evidence>
<evidence type="ECO:0000256" key="4">
    <source>
        <dbReference type="ARBA" id="ARBA00022989"/>
    </source>
</evidence>
<evidence type="ECO:0000256" key="2">
    <source>
        <dbReference type="ARBA" id="ARBA00007524"/>
    </source>
</evidence>
<evidence type="ECO:0000313" key="9">
    <source>
        <dbReference type="Proteomes" id="UP000826651"/>
    </source>
</evidence>